<keyword evidence="2" id="KW-0677">Repeat</keyword>
<dbReference type="Gramene" id="fgenesh1_pg.C_scaffold_1003470">
    <property type="protein sequence ID" value="fgenesh1_pg.C_scaffold_1003470"/>
    <property type="gene ID" value="fgenesh1_pg.C_scaffold_1003470"/>
</dbReference>
<dbReference type="Gene3D" id="1.25.40.10">
    <property type="entry name" value="Tetratricopeptide repeat domain"/>
    <property type="match status" value="1"/>
</dbReference>
<evidence type="ECO:0000256" key="4">
    <source>
        <dbReference type="SAM" id="Coils"/>
    </source>
</evidence>
<evidence type="ECO:0000256" key="3">
    <source>
        <dbReference type="PROSITE-ProRule" id="PRU00708"/>
    </source>
</evidence>
<keyword evidence="6" id="KW-1185">Reference proteome</keyword>
<feature type="repeat" description="PPR" evidence="3">
    <location>
        <begin position="121"/>
        <end position="156"/>
    </location>
</feature>
<sequence>MIRTTQILQQQSRRLLANHSINHCLTRRSYKTLSAVKAHLERWWSEQGDQVKPSYVRGVIKNFHDFNQCSKALEASEWMCEQKFFNIFSEDYAARLHLVETVLGLEEAEKFFESIPENMRDYSVYDNLLRSYTKSEKTLDKAEATFEKMRDLGFLLKPSPFNSMISLYRHLKKKDMVKKLEREMMENDVRFDSHKELNVLTILSTCKDSMYSVWNYIKKRGKMTDEEYRSRISYLLKLDDVQGAEKLYEEWKPVGPKLDMSIPSLLISRFCEEGNGSKVEELVDSIRKKKIGMLKKIIAKNISSNLKRFL</sequence>
<dbReference type="GO" id="GO:0005739">
    <property type="term" value="C:mitochondrion"/>
    <property type="evidence" value="ECO:0007669"/>
    <property type="project" value="TreeGrafter"/>
</dbReference>
<dbReference type="PROSITE" id="PS51375">
    <property type="entry name" value="PPR"/>
    <property type="match status" value="1"/>
</dbReference>
<dbReference type="AlphaFoldDB" id="D7KBX0"/>
<dbReference type="GO" id="GO:0003729">
    <property type="term" value="F:mRNA binding"/>
    <property type="evidence" value="ECO:0007669"/>
    <property type="project" value="UniProtKB-ARBA"/>
</dbReference>
<proteinExistence type="inferred from homology"/>
<keyword evidence="4" id="KW-0175">Coiled coil</keyword>
<dbReference type="Pfam" id="PF01535">
    <property type="entry name" value="PPR"/>
    <property type="match status" value="2"/>
</dbReference>
<dbReference type="InterPro" id="IPR011990">
    <property type="entry name" value="TPR-like_helical_dom_sf"/>
</dbReference>
<evidence type="ECO:0000256" key="1">
    <source>
        <dbReference type="ARBA" id="ARBA00007626"/>
    </source>
</evidence>
<evidence type="ECO:0008006" key="7">
    <source>
        <dbReference type="Google" id="ProtNLM"/>
    </source>
</evidence>
<dbReference type="Proteomes" id="UP000008694">
    <property type="component" value="Unassembled WGS sequence"/>
</dbReference>
<evidence type="ECO:0000313" key="5">
    <source>
        <dbReference type="EMBL" id="EFH67647.1"/>
    </source>
</evidence>
<dbReference type="InterPro" id="IPR002885">
    <property type="entry name" value="PPR_rpt"/>
</dbReference>
<dbReference type="PANTHER" id="PTHR45717">
    <property type="entry name" value="OS12G0527900 PROTEIN"/>
    <property type="match status" value="1"/>
</dbReference>
<name>D7KBX0_ARALL</name>
<reference evidence="6" key="1">
    <citation type="journal article" date="2011" name="Nat. Genet.">
        <title>The Arabidopsis lyrata genome sequence and the basis of rapid genome size change.</title>
        <authorList>
            <person name="Hu T.T."/>
            <person name="Pattyn P."/>
            <person name="Bakker E.G."/>
            <person name="Cao J."/>
            <person name="Cheng J.-F."/>
            <person name="Clark R.M."/>
            <person name="Fahlgren N."/>
            <person name="Fawcett J.A."/>
            <person name="Grimwood J."/>
            <person name="Gundlach H."/>
            <person name="Haberer G."/>
            <person name="Hollister J.D."/>
            <person name="Ossowski S."/>
            <person name="Ottilar R.P."/>
            <person name="Salamov A.A."/>
            <person name="Schneeberger K."/>
            <person name="Spannagl M."/>
            <person name="Wang X."/>
            <person name="Yang L."/>
            <person name="Nasrallah M.E."/>
            <person name="Bergelson J."/>
            <person name="Carrington J.C."/>
            <person name="Gaut B.S."/>
            <person name="Schmutz J."/>
            <person name="Mayer K.F.X."/>
            <person name="Van de Peer Y."/>
            <person name="Grigoriev I.V."/>
            <person name="Nordborg M."/>
            <person name="Weigel D."/>
            <person name="Guo Y.-L."/>
        </authorList>
    </citation>
    <scope>NUCLEOTIDE SEQUENCE [LARGE SCALE GENOMIC DNA]</scope>
    <source>
        <strain evidence="6">cv. MN47</strain>
    </source>
</reference>
<organism evidence="6">
    <name type="scientific">Arabidopsis lyrata subsp. lyrata</name>
    <name type="common">Lyre-leaved rock-cress</name>
    <dbReference type="NCBI Taxonomy" id="81972"/>
    <lineage>
        <taxon>Eukaryota</taxon>
        <taxon>Viridiplantae</taxon>
        <taxon>Streptophyta</taxon>
        <taxon>Embryophyta</taxon>
        <taxon>Tracheophyta</taxon>
        <taxon>Spermatophyta</taxon>
        <taxon>Magnoliopsida</taxon>
        <taxon>eudicotyledons</taxon>
        <taxon>Gunneridae</taxon>
        <taxon>Pentapetalae</taxon>
        <taxon>rosids</taxon>
        <taxon>malvids</taxon>
        <taxon>Brassicales</taxon>
        <taxon>Brassicaceae</taxon>
        <taxon>Camelineae</taxon>
        <taxon>Arabidopsis</taxon>
    </lineage>
</organism>
<feature type="coiled-coil region" evidence="4">
    <location>
        <begin position="125"/>
        <end position="152"/>
    </location>
</feature>
<dbReference type="HOGENOM" id="CLU_063547_0_0_1"/>
<dbReference type="STRING" id="81972.D7KBX0"/>
<dbReference type="PANTHER" id="PTHR45717:SF18">
    <property type="entry name" value="PENTACOTRIPEPTIDE-REPEAT REGION OF PRORP DOMAIN-CONTAINING PROTEIN"/>
    <property type="match status" value="1"/>
</dbReference>
<dbReference type="eggNOG" id="KOG4197">
    <property type="taxonomic scope" value="Eukaryota"/>
</dbReference>
<accession>D7KBX0</accession>
<gene>
    <name evidence="5" type="ORF">ARALYDRAFT_336905</name>
</gene>
<dbReference type="FunFam" id="1.25.40.10:FF:001541">
    <property type="entry name" value="Pentatricopeptide repeat (PPR) superfamily protein"/>
    <property type="match status" value="1"/>
</dbReference>
<dbReference type="EMBL" id="GL348713">
    <property type="protein sequence ID" value="EFH67647.1"/>
    <property type="molecule type" value="Genomic_DNA"/>
</dbReference>
<protein>
    <recommendedName>
        <fullName evidence="7">Pentatricopeptide repeat-containing protein</fullName>
    </recommendedName>
</protein>
<comment type="similarity">
    <text evidence="1">Belongs to the PPR family. P subfamily.</text>
</comment>
<evidence type="ECO:0000313" key="6">
    <source>
        <dbReference type="Proteomes" id="UP000008694"/>
    </source>
</evidence>
<evidence type="ECO:0000256" key="2">
    <source>
        <dbReference type="ARBA" id="ARBA00022737"/>
    </source>
</evidence>